<proteinExistence type="predicted"/>
<name>A0A5J4Q9B2_9ZZZZ</name>
<accession>A0A5J4Q9B2</accession>
<gene>
    <name evidence="1" type="ORF">EZS27_031391</name>
</gene>
<evidence type="ECO:0000313" key="1">
    <source>
        <dbReference type="EMBL" id="KAA6318626.1"/>
    </source>
</evidence>
<feature type="non-terminal residue" evidence="1">
    <location>
        <position position="44"/>
    </location>
</feature>
<organism evidence="1">
    <name type="scientific">termite gut metagenome</name>
    <dbReference type="NCBI Taxonomy" id="433724"/>
    <lineage>
        <taxon>unclassified sequences</taxon>
        <taxon>metagenomes</taxon>
        <taxon>organismal metagenomes</taxon>
    </lineage>
</organism>
<reference evidence="1" key="1">
    <citation type="submission" date="2019-03" db="EMBL/GenBank/DDBJ databases">
        <title>Single cell metagenomics reveals metabolic interactions within the superorganism composed of flagellate Streblomastix strix and complex community of Bacteroidetes bacteria on its surface.</title>
        <authorList>
            <person name="Treitli S.C."/>
            <person name="Kolisko M."/>
            <person name="Husnik F."/>
            <person name="Keeling P."/>
            <person name="Hampl V."/>
        </authorList>
    </citation>
    <scope>NUCLEOTIDE SEQUENCE</scope>
    <source>
        <strain evidence="1">STM</strain>
    </source>
</reference>
<comment type="caution">
    <text evidence="1">The sequence shown here is derived from an EMBL/GenBank/DDBJ whole genome shotgun (WGS) entry which is preliminary data.</text>
</comment>
<dbReference type="EMBL" id="SNRY01004132">
    <property type="protein sequence ID" value="KAA6318626.1"/>
    <property type="molecule type" value="Genomic_DNA"/>
</dbReference>
<protein>
    <submittedName>
        <fullName evidence="1">Uncharacterized protein</fullName>
    </submittedName>
</protein>
<dbReference type="AlphaFoldDB" id="A0A5J4Q9B2"/>
<sequence>MSEKKSRPSLESTLKSADTEETIDLVFYRPIGYYWSLLFHKLGG</sequence>